<dbReference type="Pfam" id="PF12937">
    <property type="entry name" value="F-box-like"/>
    <property type="match status" value="1"/>
</dbReference>
<name>A0A833RSN8_9POAL</name>
<comment type="caution">
    <text evidence="2">The sequence shown here is derived from an EMBL/GenBank/DDBJ whole genome shotgun (WGS) entry which is preliminary data.</text>
</comment>
<dbReference type="EMBL" id="SWLB01000002">
    <property type="protein sequence ID" value="KAF3341151.1"/>
    <property type="molecule type" value="Genomic_DNA"/>
</dbReference>
<dbReference type="SUPFAM" id="SSF81383">
    <property type="entry name" value="F-box domain"/>
    <property type="match status" value="1"/>
</dbReference>
<gene>
    <name evidence="2" type="ORF">FCM35_KLT09995</name>
</gene>
<sequence>MSSLPDDVLLQVLEMGNKTRRLDHRDLCNLAMVNSQFNELSNDSSLWATLLSRDFPSSHYPSSEPPSKSLYRKKFEEEKMAAPEARKYLLPSSPVRCFPQ</sequence>
<evidence type="ECO:0000259" key="1">
    <source>
        <dbReference type="PROSITE" id="PS50181"/>
    </source>
</evidence>
<dbReference type="OrthoDB" id="3219396at2759"/>
<keyword evidence="3" id="KW-1185">Reference proteome</keyword>
<dbReference type="Proteomes" id="UP000623129">
    <property type="component" value="Unassembled WGS sequence"/>
</dbReference>
<reference evidence="2" key="1">
    <citation type="submission" date="2020-01" db="EMBL/GenBank/DDBJ databases">
        <title>Genome sequence of Kobresia littledalei, the first chromosome-level genome in the family Cyperaceae.</title>
        <authorList>
            <person name="Qu G."/>
        </authorList>
    </citation>
    <scope>NUCLEOTIDE SEQUENCE</scope>
    <source>
        <strain evidence="2">C.B.Clarke</strain>
        <tissue evidence="2">Leaf</tissue>
    </source>
</reference>
<accession>A0A833RSN8</accession>
<feature type="domain" description="F-box" evidence="1">
    <location>
        <begin position="1"/>
        <end position="50"/>
    </location>
</feature>
<evidence type="ECO:0000313" key="3">
    <source>
        <dbReference type="Proteomes" id="UP000623129"/>
    </source>
</evidence>
<dbReference type="PROSITE" id="PS50181">
    <property type="entry name" value="FBOX"/>
    <property type="match status" value="1"/>
</dbReference>
<dbReference type="InterPro" id="IPR001810">
    <property type="entry name" value="F-box_dom"/>
</dbReference>
<dbReference type="InterPro" id="IPR036047">
    <property type="entry name" value="F-box-like_dom_sf"/>
</dbReference>
<dbReference type="Gene3D" id="1.20.1280.50">
    <property type="match status" value="1"/>
</dbReference>
<organism evidence="2 3">
    <name type="scientific">Carex littledalei</name>
    <dbReference type="NCBI Taxonomy" id="544730"/>
    <lineage>
        <taxon>Eukaryota</taxon>
        <taxon>Viridiplantae</taxon>
        <taxon>Streptophyta</taxon>
        <taxon>Embryophyta</taxon>
        <taxon>Tracheophyta</taxon>
        <taxon>Spermatophyta</taxon>
        <taxon>Magnoliopsida</taxon>
        <taxon>Liliopsida</taxon>
        <taxon>Poales</taxon>
        <taxon>Cyperaceae</taxon>
        <taxon>Cyperoideae</taxon>
        <taxon>Cariceae</taxon>
        <taxon>Carex</taxon>
        <taxon>Carex subgen. Euthyceras</taxon>
    </lineage>
</organism>
<proteinExistence type="predicted"/>
<evidence type="ECO:0000313" key="2">
    <source>
        <dbReference type="EMBL" id="KAF3341151.1"/>
    </source>
</evidence>
<protein>
    <submittedName>
        <fullName evidence="2">F-box protein SKIP24</fullName>
    </submittedName>
</protein>
<dbReference type="AlphaFoldDB" id="A0A833RSN8"/>